<dbReference type="RefSeq" id="WP_117545347.1">
    <property type="nucleotide sequence ID" value="NZ_QVLV01000018.1"/>
</dbReference>
<dbReference type="Proteomes" id="UP000260812">
    <property type="component" value="Unassembled WGS sequence"/>
</dbReference>
<evidence type="ECO:0000313" key="2">
    <source>
        <dbReference type="EMBL" id="RGE57082.1"/>
    </source>
</evidence>
<evidence type="ECO:0000256" key="1">
    <source>
        <dbReference type="SAM" id="MobiDB-lite"/>
    </source>
</evidence>
<proteinExistence type="predicted"/>
<dbReference type="GeneID" id="97989266"/>
<dbReference type="EMBL" id="QVLV01000018">
    <property type="protein sequence ID" value="RGE57082.1"/>
    <property type="molecule type" value="Genomic_DNA"/>
</dbReference>
<organism evidence="2 3">
    <name type="scientific">Eisenbergiella massiliensis</name>
    <dbReference type="NCBI Taxonomy" id="1720294"/>
    <lineage>
        <taxon>Bacteria</taxon>
        <taxon>Bacillati</taxon>
        <taxon>Bacillota</taxon>
        <taxon>Clostridia</taxon>
        <taxon>Lachnospirales</taxon>
        <taxon>Lachnospiraceae</taxon>
        <taxon>Eisenbergiella</taxon>
    </lineage>
</organism>
<comment type="caution">
    <text evidence="2">The sequence shown here is derived from an EMBL/GenBank/DDBJ whole genome shotgun (WGS) entry which is preliminary data.</text>
</comment>
<feature type="region of interest" description="Disordered" evidence="1">
    <location>
        <begin position="131"/>
        <end position="174"/>
    </location>
</feature>
<gene>
    <name evidence="2" type="ORF">DXC51_20965</name>
</gene>
<reference evidence="2" key="1">
    <citation type="submission" date="2018-08" db="EMBL/GenBank/DDBJ databases">
        <title>A genome reference for cultivated species of the human gut microbiota.</title>
        <authorList>
            <person name="Zou Y."/>
            <person name="Xue W."/>
            <person name="Luo G."/>
        </authorList>
    </citation>
    <scope>NUCLEOTIDE SEQUENCE [LARGE SCALE GENOMIC DNA]</scope>
    <source>
        <strain evidence="2">TF05-5AC</strain>
    </source>
</reference>
<evidence type="ECO:0000313" key="3">
    <source>
        <dbReference type="Proteomes" id="UP000260812"/>
    </source>
</evidence>
<keyword evidence="3" id="KW-1185">Reference proteome</keyword>
<dbReference type="AlphaFoldDB" id="A0A3E3HZ41"/>
<protein>
    <submittedName>
        <fullName evidence="2">Uncharacterized protein</fullName>
    </submittedName>
</protein>
<sequence length="456" mass="52712">MDFINEMENMFLQAVRGAVEPALWEAWWDAHAEQLKSHLSPGYFQRIKPGRPVDYASMCRSQEGVLYYFYRQGYPVENSSDYYKIKAEEEFKRRQEKRLQDYYERISPVMDAWEAFLAKHPVAPVAFDWQKRLGTPPGQAPDPSAQVPDPSGQIPALPHQVPAPPQSASPILPQDSQKENKSLMHLRLKENMQAKIAPLARAYGMKKAGPKTFVKEQNGIVSYLNFVGYFRGGGYEAIDYCICPLYDIRSHILNLPGDVMHGERRKEMLSGWGVIQFDLNGTDTEGINRKFDQILTFLAEEVFPCWEQIDCLEAFFAPERQALFQAMLAGPPDPIRECLLWDDRADAARPHPWGADEYLFGVWELLSGQEENGYERLTRCLEQGEPYIRQFQEKGDFTIENSLKDPMKLLYCNTQLFYKTSGQVGKDARRRAVLETYKYVCRYMRGFHKLERLPKK</sequence>
<accession>A0A3E3HZ41</accession>
<name>A0A3E3HZ41_9FIRM</name>